<feature type="compositionally biased region" description="Basic and acidic residues" evidence="1">
    <location>
        <begin position="692"/>
        <end position="703"/>
    </location>
</feature>
<feature type="region of interest" description="Disordered" evidence="1">
    <location>
        <begin position="220"/>
        <end position="259"/>
    </location>
</feature>
<feature type="region of interest" description="Disordered" evidence="1">
    <location>
        <begin position="401"/>
        <end position="427"/>
    </location>
</feature>
<feature type="compositionally biased region" description="Basic and acidic residues" evidence="1">
    <location>
        <begin position="646"/>
        <end position="660"/>
    </location>
</feature>
<organism evidence="2 3">
    <name type="scientific">Moelleriella libera RCEF 2490</name>
    <dbReference type="NCBI Taxonomy" id="1081109"/>
    <lineage>
        <taxon>Eukaryota</taxon>
        <taxon>Fungi</taxon>
        <taxon>Dikarya</taxon>
        <taxon>Ascomycota</taxon>
        <taxon>Pezizomycotina</taxon>
        <taxon>Sordariomycetes</taxon>
        <taxon>Hypocreomycetidae</taxon>
        <taxon>Hypocreales</taxon>
        <taxon>Clavicipitaceae</taxon>
        <taxon>Moelleriella</taxon>
    </lineage>
</organism>
<keyword evidence="3" id="KW-1185">Reference proteome</keyword>
<dbReference type="STRING" id="1081109.A0A167XU15"/>
<feature type="region of interest" description="Disordered" evidence="1">
    <location>
        <begin position="646"/>
        <end position="722"/>
    </location>
</feature>
<feature type="region of interest" description="Disordered" evidence="1">
    <location>
        <begin position="38"/>
        <end position="62"/>
    </location>
</feature>
<feature type="region of interest" description="Disordered" evidence="1">
    <location>
        <begin position="495"/>
        <end position="564"/>
    </location>
</feature>
<feature type="region of interest" description="Disordered" evidence="1">
    <location>
        <begin position="361"/>
        <end position="388"/>
    </location>
</feature>
<comment type="caution">
    <text evidence="2">The sequence shown here is derived from an EMBL/GenBank/DDBJ whole genome shotgun (WGS) entry which is preliminary data.</text>
</comment>
<name>A0A167XU15_9HYPO</name>
<dbReference type="AlphaFoldDB" id="A0A167XU15"/>
<feature type="compositionally biased region" description="Low complexity" evidence="1">
    <location>
        <begin position="497"/>
        <end position="508"/>
    </location>
</feature>
<feature type="compositionally biased region" description="Polar residues" evidence="1">
    <location>
        <begin position="292"/>
        <end position="305"/>
    </location>
</feature>
<gene>
    <name evidence="2" type="ORF">AAL_07151</name>
</gene>
<evidence type="ECO:0000256" key="1">
    <source>
        <dbReference type="SAM" id="MobiDB-lite"/>
    </source>
</evidence>
<evidence type="ECO:0000313" key="2">
    <source>
        <dbReference type="EMBL" id="KZZ90465.1"/>
    </source>
</evidence>
<feature type="region of interest" description="Disordered" evidence="1">
    <location>
        <begin position="282"/>
        <end position="349"/>
    </location>
</feature>
<feature type="compositionally biased region" description="Polar residues" evidence="1">
    <location>
        <begin position="518"/>
        <end position="530"/>
    </location>
</feature>
<dbReference type="Proteomes" id="UP000078544">
    <property type="component" value="Unassembled WGS sequence"/>
</dbReference>
<sequence length="754" mass="82622">MARPINLKRRYTASSLDDAAPSILPLGSHPPVFHRRSHTGMDGPRHHPRMTWSRPQTAAPPYRIRGNTCTEDTQETMLSSEKLRARMARDDLAALVDFLKNHPPPPDNFMSMPYEQGEEARGRWFNMKTLRGRSKSVPKAPQQIRLPDSAVAGVTTGGHRHIAISIPLEATPYGNKTRSQYPVCSLEAQVSMTSKETVRTYKNEKGVVTVLRPVTEVFESDSSATAAKHPSTPYAHANSHGQKPPPLPPHKPTGNAGLPLHDYIGALPMRFGAPLLDDSNAPWHTPRAPSRCGSSASNKPSSTVFKRSEYPPRASSMVAGRSTKQSSSIDGVISASEPSSHTPIVSRGRYFSDPLGAELRKQTSSDELESVMAGDGSHSMGPTSIRNSCSSQMQITTLIAESPSLSQDGHSGPPTPNSIRSRKDMVREKKRRDLEAMWKAKVKEEHNRKVGELAKTVQPPRQPNEEPAVSVTVTGPTLAMSNLMVVMDMSPDVAEEQTQSLSLSLSTSGDVSKDGSHSPPSLITVNESNMPTPPSSPHGSPRQRHSAADRTSLTRRREWKAMRERERTAREAVLLAKAKANSLAPGGVGTEDGAASQSDHDVLRLYEAYREHRLRDMERRLRRLEKNGDVWLKALVPVLQSMDRKMAGADQSSKKERLDWSLDDETPPVDGRKSRLVDEDGMTGASGPSRHALLDKLMRRDGSDDTSSDGMTRSGEVSGLDTIEPIMRELARGARCRPIMTKAPVVTNGRFNAT</sequence>
<dbReference type="OrthoDB" id="5417386at2759"/>
<accession>A0A167XU15</accession>
<protein>
    <submittedName>
        <fullName evidence="2">Uncharacterized protein</fullName>
    </submittedName>
</protein>
<proteinExistence type="predicted"/>
<feature type="compositionally biased region" description="Basic and acidic residues" evidence="1">
    <location>
        <begin position="555"/>
        <end position="564"/>
    </location>
</feature>
<dbReference type="EMBL" id="AZGY01000021">
    <property type="protein sequence ID" value="KZZ90465.1"/>
    <property type="molecule type" value="Genomic_DNA"/>
</dbReference>
<reference evidence="2 3" key="1">
    <citation type="journal article" date="2016" name="Genome Biol. Evol.">
        <title>Divergent and convergent evolution of fungal pathogenicity.</title>
        <authorList>
            <person name="Shang Y."/>
            <person name="Xiao G."/>
            <person name="Zheng P."/>
            <person name="Cen K."/>
            <person name="Zhan S."/>
            <person name="Wang C."/>
        </authorList>
    </citation>
    <scope>NUCLEOTIDE SEQUENCE [LARGE SCALE GENOMIC DNA]</scope>
    <source>
        <strain evidence="2 3">RCEF 2490</strain>
    </source>
</reference>
<evidence type="ECO:0000313" key="3">
    <source>
        <dbReference type="Proteomes" id="UP000078544"/>
    </source>
</evidence>